<dbReference type="AlphaFoldDB" id="A0A9W9ER29"/>
<dbReference type="InterPro" id="IPR036397">
    <property type="entry name" value="RNaseH_sf"/>
</dbReference>
<dbReference type="GeneID" id="81397428"/>
<evidence type="ECO:0008006" key="3">
    <source>
        <dbReference type="Google" id="ProtNLM"/>
    </source>
</evidence>
<name>A0A9W9ER29_9EURO</name>
<reference evidence="1" key="1">
    <citation type="submission" date="2022-11" db="EMBL/GenBank/DDBJ databases">
        <authorList>
            <person name="Petersen C."/>
        </authorList>
    </citation>
    <scope>NUCLEOTIDE SEQUENCE</scope>
    <source>
        <strain evidence="1">IBT 34128</strain>
    </source>
</reference>
<proteinExistence type="predicted"/>
<reference evidence="1" key="2">
    <citation type="journal article" date="2023" name="IMA Fungus">
        <title>Comparative genomic study of the Penicillium genus elucidates a diverse pangenome and 15 lateral gene transfer events.</title>
        <authorList>
            <person name="Petersen C."/>
            <person name="Sorensen T."/>
            <person name="Nielsen M.R."/>
            <person name="Sondergaard T.E."/>
            <person name="Sorensen J.L."/>
            <person name="Fitzpatrick D.A."/>
            <person name="Frisvad J.C."/>
            <person name="Nielsen K.L."/>
        </authorList>
    </citation>
    <scope>NUCLEOTIDE SEQUENCE</scope>
    <source>
        <strain evidence="1">IBT 34128</strain>
    </source>
</reference>
<dbReference type="Gene3D" id="3.30.420.10">
    <property type="entry name" value="Ribonuclease H-like superfamily/Ribonuclease H"/>
    <property type="match status" value="1"/>
</dbReference>
<comment type="caution">
    <text evidence="1">The sequence shown here is derived from an EMBL/GenBank/DDBJ whole genome shotgun (WGS) entry which is preliminary data.</text>
</comment>
<dbReference type="Proteomes" id="UP001141434">
    <property type="component" value="Unassembled WGS sequence"/>
</dbReference>
<organism evidence="1 2">
    <name type="scientific">Penicillium alfredii</name>
    <dbReference type="NCBI Taxonomy" id="1506179"/>
    <lineage>
        <taxon>Eukaryota</taxon>
        <taxon>Fungi</taxon>
        <taxon>Dikarya</taxon>
        <taxon>Ascomycota</taxon>
        <taxon>Pezizomycotina</taxon>
        <taxon>Eurotiomycetes</taxon>
        <taxon>Eurotiomycetidae</taxon>
        <taxon>Eurotiales</taxon>
        <taxon>Aspergillaceae</taxon>
        <taxon>Penicillium</taxon>
    </lineage>
</organism>
<dbReference type="SUPFAM" id="SSF53098">
    <property type="entry name" value="Ribonuclease H-like"/>
    <property type="match status" value="1"/>
</dbReference>
<accession>A0A9W9ER29</accession>
<sequence>MASADTSPLQDPIHYFAIVSSLLLGWMEPLSTTTEGPPRFEGVVVDRNREEAAAFALEVYAHGLETPPSERYYIFWADASVCQSLGAGTVVWKMSIATERWAQEGHFYPYKTNNVIIVEIFAICAALETALSQIRDLQSTAEQSEDEIHQPTQNRGKVTVFSDSIDALQLIDSYYPSTGSRNLSRKARAFYYRGEIQTVFKHTHELRRLVVQVELHLVPGHNYIPGNVQAHQ</sequence>
<protein>
    <recommendedName>
        <fullName evidence="3">RNase H type-1 domain-containing protein</fullName>
    </recommendedName>
</protein>
<evidence type="ECO:0000313" key="2">
    <source>
        <dbReference type="Proteomes" id="UP001141434"/>
    </source>
</evidence>
<dbReference type="InterPro" id="IPR012337">
    <property type="entry name" value="RNaseH-like_sf"/>
</dbReference>
<dbReference type="GO" id="GO:0003676">
    <property type="term" value="F:nucleic acid binding"/>
    <property type="evidence" value="ECO:0007669"/>
    <property type="project" value="InterPro"/>
</dbReference>
<dbReference type="EMBL" id="JAPMSZ010000010">
    <property type="protein sequence ID" value="KAJ5086427.1"/>
    <property type="molecule type" value="Genomic_DNA"/>
</dbReference>
<evidence type="ECO:0000313" key="1">
    <source>
        <dbReference type="EMBL" id="KAJ5086427.1"/>
    </source>
</evidence>
<keyword evidence="2" id="KW-1185">Reference proteome</keyword>
<gene>
    <name evidence="1" type="ORF">NUU61_007734</name>
</gene>
<dbReference type="OrthoDB" id="3548481at2759"/>
<dbReference type="RefSeq" id="XP_056508552.1">
    <property type="nucleotide sequence ID" value="XM_056658259.1"/>
</dbReference>